<gene>
    <name evidence="2" type="ORF">AB205_0044680</name>
</gene>
<name>A0A2G9QGP9_AQUCT</name>
<dbReference type="AlphaFoldDB" id="A0A2G9QGP9"/>
<feature type="compositionally biased region" description="Basic and acidic residues" evidence="1">
    <location>
        <begin position="80"/>
        <end position="89"/>
    </location>
</feature>
<organism evidence="2 3">
    <name type="scientific">Aquarana catesbeiana</name>
    <name type="common">American bullfrog</name>
    <name type="synonym">Rana catesbeiana</name>
    <dbReference type="NCBI Taxonomy" id="8400"/>
    <lineage>
        <taxon>Eukaryota</taxon>
        <taxon>Metazoa</taxon>
        <taxon>Chordata</taxon>
        <taxon>Craniata</taxon>
        <taxon>Vertebrata</taxon>
        <taxon>Euteleostomi</taxon>
        <taxon>Amphibia</taxon>
        <taxon>Batrachia</taxon>
        <taxon>Anura</taxon>
        <taxon>Neobatrachia</taxon>
        <taxon>Ranoidea</taxon>
        <taxon>Ranidae</taxon>
        <taxon>Aquarana</taxon>
    </lineage>
</organism>
<sequence>MWKDKIMSSAVTALEQKFGTKRAKEQLRKRWPDLKNREPEQYWRIKKLLKKREKRLRQQSKDPRTPQVTSLKLKLPHAPAQDHAHPTSWRKERWRKCAIFPPHQVMFWLWKAKRWSHLAQTVHKA</sequence>
<accession>A0A2G9QGP9</accession>
<dbReference type="Proteomes" id="UP000228934">
    <property type="component" value="Unassembled WGS sequence"/>
</dbReference>
<feature type="region of interest" description="Disordered" evidence="1">
    <location>
        <begin position="53"/>
        <end position="89"/>
    </location>
</feature>
<protein>
    <submittedName>
        <fullName evidence="2">Uncharacterized protein</fullName>
    </submittedName>
</protein>
<reference evidence="3" key="1">
    <citation type="journal article" date="2017" name="Nat. Commun.">
        <title>The North American bullfrog draft genome provides insight into hormonal regulation of long noncoding RNA.</title>
        <authorList>
            <person name="Hammond S.A."/>
            <person name="Warren R.L."/>
            <person name="Vandervalk B.P."/>
            <person name="Kucuk E."/>
            <person name="Khan H."/>
            <person name="Gibb E.A."/>
            <person name="Pandoh P."/>
            <person name="Kirk H."/>
            <person name="Zhao Y."/>
            <person name="Jones M."/>
            <person name="Mungall A.J."/>
            <person name="Coope R."/>
            <person name="Pleasance S."/>
            <person name="Moore R.A."/>
            <person name="Holt R.A."/>
            <person name="Round J.M."/>
            <person name="Ohora S."/>
            <person name="Walle B.V."/>
            <person name="Veldhoen N."/>
            <person name="Helbing C.C."/>
            <person name="Birol I."/>
        </authorList>
    </citation>
    <scope>NUCLEOTIDE SEQUENCE [LARGE SCALE GENOMIC DNA]</scope>
</reference>
<evidence type="ECO:0000256" key="1">
    <source>
        <dbReference type="SAM" id="MobiDB-lite"/>
    </source>
</evidence>
<evidence type="ECO:0000313" key="3">
    <source>
        <dbReference type="Proteomes" id="UP000228934"/>
    </source>
</evidence>
<evidence type="ECO:0000313" key="2">
    <source>
        <dbReference type="EMBL" id="PIO14273.1"/>
    </source>
</evidence>
<dbReference type="EMBL" id="KZ011310">
    <property type="protein sequence ID" value="PIO14273.1"/>
    <property type="molecule type" value="Genomic_DNA"/>
</dbReference>
<keyword evidence="3" id="KW-1185">Reference proteome</keyword>
<proteinExistence type="predicted"/>